<dbReference type="AlphaFoldDB" id="A0A4U0WJN8"/>
<proteinExistence type="predicted"/>
<dbReference type="EMBL" id="NAJQ01001037">
    <property type="protein sequence ID" value="TKA62708.1"/>
    <property type="molecule type" value="Genomic_DNA"/>
</dbReference>
<dbReference type="Proteomes" id="UP000309340">
    <property type="component" value="Unassembled WGS sequence"/>
</dbReference>
<evidence type="ECO:0000313" key="1">
    <source>
        <dbReference type="EMBL" id="TKA62708.1"/>
    </source>
</evidence>
<keyword evidence="2" id="KW-1185">Reference proteome</keyword>
<organism evidence="1 2">
    <name type="scientific">Friedmanniomyces simplex</name>
    <dbReference type="NCBI Taxonomy" id="329884"/>
    <lineage>
        <taxon>Eukaryota</taxon>
        <taxon>Fungi</taxon>
        <taxon>Dikarya</taxon>
        <taxon>Ascomycota</taxon>
        <taxon>Pezizomycotina</taxon>
        <taxon>Dothideomycetes</taxon>
        <taxon>Dothideomycetidae</taxon>
        <taxon>Mycosphaerellales</taxon>
        <taxon>Teratosphaeriaceae</taxon>
        <taxon>Friedmanniomyces</taxon>
    </lineage>
</organism>
<feature type="non-terminal residue" evidence="1">
    <location>
        <position position="1"/>
    </location>
</feature>
<sequence length="67" mass="6939">AAALKEALALEPWVKSALNDAALRPASDGHAFFVGSQSVDVWAATKGAAAARTAEVREKRMLEVGGC</sequence>
<gene>
    <name evidence="1" type="ORF">B0A55_10639</name>
</gene>
<protein>
    <submittedName>
        <fullName evidence="1">Uncharacterized protein</fullName>
    </submittedName>
</protein>
<reference evidence="1 2" key="1">
    <citation type="submission" date="2017-03" db="EMBL/GenBank/DDBJ databases">
        <title>Genomes of endolithic fungi from Antarctica.</title>
        <authorList>
            <person name="Coleine C."/>
            <person name="Masonjones S."/>
            <person name="Stajich J.E."/>
        </authorList>
    </citation>
    <scope>NUCLEOTIDE SEQUENCE [LARGE SCALE GENOMIC DNA]</scope>
    <source>
        <strain evidence="1 2">CCFEE 5184</strain>
    </source>
</reference>
<accession>A0A4U0WJN8</accession>
<evidence type="ECO:0000313" key="2">
    <source>
        <dbReference type="Proteomes" id="UP000309340"/>
    </source>
</evidence>
<comment type="caution">
    <text evidence="1">The sequence shown here is derived from an EMBL/GenBank/DDBJ whole genome shotgun (WGS) entry which is preliminary data.</text>
</comment>
<name>A0A4U0WJN8_9PEZI</name>